<comment type="caution">
    <text evidence="2">The sequence shown here is derived from an EMBL/GenBank/DDBJ whole genome shotgun (WGS) entry which is preliminary data.</text>
</comment>
<gene>
    <name evidence="2" type="ORF">EAH80_06835</name>
</gene>
<protein>
    <submittedName>
        <fullName evidence="2">Uncharacterized protein</fullName>
    </submittedName>
</protein>
<dbReference type="AlphaFoldDB" id="A0A502EHG4"/>
<reference evidence="2 3" key="1">
    <citation type="journal article" date="2019" name="Environ. Microbiol.">
        <title>Species interactions and distinct microbial communities in high Arctic permafrost affected cryosols are associated with the CH4 and CO2 gas fluxes.</title>
        <authorList>
            <person name="Altshuler I."/>
            <person name="Hamel J."/>
            <person name="Turney S."/>
            <person name="Magnuson E."/>
            <person name="Levesque R."/>
            <person name="Greer C."/>
            <person name="Whyte L.G."/>
        </authorList>
    </citation>
    <scope>NUCLEOTIDE SEQUENCE [LARGE SCALE GENOMIC DNA]</scope>
    <source>
        <strain evidence="2 3">S5.20</strain>
    </source>
</reference>
<feature type="region of interest" description="Disordered" evidence="1">
    <location>
        <begin position="46"/>
        <end position="80"/>
    </location>
</feature>
<organism evidence="2 3">
    <name type="scientific">Mycolicibacterium hodleri</name>
    <dbReference type="NCBI Taxonomy" id="49897"/>
    <lineage>
        <taxon>Bacteria</taxon>
        <taxon>Bacillati</taxon>
        <taxon>Actinomycetota</taxon>
        <taxon>Actinomycetes</taxon>
        <taxon>Mycobacteriales</taxon>
        <taxon>Mycobacteriaceae</taxon>
        <taxon>Mycolicibacterium</taxon>
    </lineage>
</organism>
<proteinExistence type="predicted"/>
<name>A0A502EHG4_9MYCO</name>
<dbReference type="RefSeq" id="WP_140689076.1">
    <property type="nucleotide sequence ID" value="NZ_RCZG01000002.1"/>
</dbReference>
<keyword evidence="3" id="KW-1185">Reference proteome</keyword>
<evidence type="ECO:0000256" key="1">
    <source>
        <dbReference type="SAM" id="MobiDB-lite"/>
    </source>
</evidence>
<accession>A0A502EHG4</accession>
<sequence length="80" mass="7672">MIKSSSARTFAGIAGGAVVTLGIVGATIAQAAPGAMADSEMLTGTTSTVTTAPGTPPIPMAQPSIKGPAPLPVEQQGLPG</sequence>
<evidence type="ECO:0000313" key="3">
    <source>
        <dbReference type="Proteomes" id="UP000320095"/>
    </source>
</evidence>
<dbReference type="EMBL" id="RCZG01000002">
    <property type="protein sequence ID" value="TPG35771.1"/>
    <property type="molecule type" value="Genomic_DNA"/>
</dbReference>
<dbReference type="Proteomes" id="UP000320095">
    <property type="component" value="Unassembled WGS sequence"/>
</dbReference>
<dbReference type="OrthoDB" id="4735127at2"/>
<evidence type="ECO:0000313" key="2">
    <source>
        <dbReference type="EMBL" id="TPG35771.1"/>
    </source>
</evidence>